<evidence type="ECO:0000256" key="3">
    <source>
        <dbReference type="ARBA" id="ARBA00023163"/>
    </source>
</evidence>
<dbReference type="GO" id="GO:0005672">
    <property type="term" value="C:transcription factor TFIIA complex"/>
    <property type="evidence" value="ECO:0007669"/>
    <property type="project" value="InterPro"/>
</dbReference>
<dbReference type="PANTHER" id="PTHR12694">
    <property type="entry name" value="TRANSCRIPTION INITIATION FACTOR IIA SUBUNIT 1"/>
    <property type="match status" value="1"/>
</dbReference>
<dbReference type="AlphaFoldDB" id="A0AA39QW38"/>
<dbReference type="SMART" id="SM01371">
    <property type="entry name" value="TFIIA"/>
    <property type="match status" value="1"/>
</dbReference>
<reference evidence="6" key="1">
    <citation type="submission" date="2023-03" db="EMBL/GenBank/DDBJ databases">
        <title>Complete genome of Cladonia borealis.</title>
        <authorList>
            <person name="Park H."/>
        </authorList>
    </citation>
    <scope>NUCLEOTIDE SEQUENCE</scope>
    <source>
        <strain evidence="6">ANT050790</strain>
    </source>
</reference>
<dbReference type="EMBL" id="JAFEKC020000019">
    <property type="protein sequence ID" value="KAK0509165.1"/>
    <property type="molecule type" value="Genomic_DNA"/>
</dbReference>
<dbReference type="GO" id="GO:0006367">
    <property type="term" value="P:transcription initiation at RNA polymerase II promoter"/>
    <property type="evidence" value="ECO:0007669"/>
    <property type="project" value="InterPro"/>
</dbReference>
<dbReference type="FunFam" id="2.30.18.10:FF:000006">
    <property type="entry name" value="Transcription factor TFIIA complex subunit Toa1"/>
    <property type="match status" value="1"/>
</dbReference>
<feature type="compositionally biased region" description="Polar residues" evidence="5">
    <location>
        <begin position="76"/>
        <end position="94"/>
    </location>
</feature>
<feature type="compositionally biased region" description="Acidic residues" evidence="5">
    <location>
        <begin position="307"/>
        <end position="316"/>
    </location>
</feature>
<dbReference type="InterPro" id="IPR009088">
    <property type="entry name" value="TFIIA_b-brl"/>
</dbReference>
<dbReference type="PANTHER" id="PTHR12694:SF8">
    <property type="entry name" value="TRANSCRIPTION INITIATION FACTOR IIA SUBUNIT 1"/>
    <property type="match status" value="1"/>
</dbReference>
<evidence type="ECO:0000256" key="4">
    <source>
        <dbReference type="ARBA" id="ARBA00023242"/>
    </source>
</evidence>
<comment type="caution">
    <text evidence="6">The sequence shown here is derived from an EMBL/GenBank/DDBJ whole genome shotgun (WGS) entry which is preliminary data.</text>
</comment>
<feature type="region of interest" description="Disordered" evidence="5">
    <location>
        <begin position="160"/>
        <end position="196"/>
    </location>
</feature>
<evidence type="ECO:0000256" key="2">
    <source>
        <dbReference type="ARBA" id="ARBA00010059"/>
    </source>
</evidence>
<evidence type="ECO:0000313" key="7">
    <source>
        <dbReference type="Proteomes" id="UP001166286"/>
    </source>
</evidence>
<dbReference type="SUPFAM" id="SSF50784">
    <property type="entry name" value="Transcription factor IIA (TFIIA), beta-barrel domain"/>
    <property type="match status" value="1"/>
</dbReference>
<sequence length="400" mass="44047">MTNQLVGAVYQRIMDDVIENCQTTFEEDGVNPQILDDLRKTWQTKLTALKVGNFPWEPPPAPQPMPNPQTVPSNVPRPQQVPSSGPATSTTPVPSNAAGGVRIKTEPGYEQPSYPPNGLPQNYGGPGVAAQRAAAHLQDKFGAVAGHQINQLHARAAMGAPGAPVVPGAQPQRGPMNIQLPPQMTDQQRQEQAEYKRRQQAQQYQNLQQAQQRPLVNNAQTDGADDWDNYVTQRRLDATKTPTAIDEADLTIRQQVELMNRSVEGGGLMLPPSEKSKMPSVKKRKVDAEAGLSSGHSSLIAAQCDGMNDDDDDEDDKTGIKDELFDDDDDEDAINSDLDDPDDNVIEEEQEEGRPTQIMLCTYDKVARVKNKWKCTLKDGVLTTGGKEYVFHRAQGEFEW</sequence>
<feature type="compositionally biased region" description="Acidic residues" evidence="5">
    <location>
        <begin position="324"/>
        <end position="343"/>
    </location>
</feature>
<feature type="region of interest" description="Disordered" evidence="5">
    <location>
        <begin position="264"/>
        <end position="343"/>
    </location>
</feature>
<proteinExistence type="inferred from homology"/>
<evidence type="ECO:0000256" key="1">
    <source>
        <dbReference type="ARBA" id="ARBA00004123"/>
    </source>
</evidence>
<evidence type="ECO:0000313" key="6">
    <source>
        <dbReference type="EMBL" id="KAK0509165.1"/>
    </source>
</evidence>
<evidence type="ECO:0000256" key="5">
    <source>
        <dbReference type="SAM" id="MobiDB-lite"/>
    </source>
</evidence>
<name>A0AA39QW38_9LECA</name>
<dbReference type="CDD" id="cd07976">
    <property type="entry name" value="TFIIA_alpha_beta_like"/>
    <property type="match status" value="1"/>
</dbReference>
<feature type="compositionally biased region" description="Low complexity" evidence="5">
    <location>
        <begin position="160"/>
        <end position="169"/>
    </location>
</feature>
<dbReference type="Proteomes" id="UP001166286">
    <property type="component" value="Unassembled WGS sequence"/>
</dbReference>
<comment type="similarity">
    <text evidence="2">Belongs to the TFIIA subunit 1 family.</text>
</comment>
<keyword evidence="7" id="KW-1185">Reference proteome</keyword>
<dbReference type="InterPro" id="IPR004855">
    <property type="entry name" value="TFIIA_asu/bsu"/>
</dbReference>
<organism evidence="6 7">
    <name type="scientific">Cladonia borealis</name>
    <dbReference type="NCBI Taxonomy" id="184061"/>
    <lineage>
        <taxon>Eukaryota</taxon>
        <taxon>Fungi</taxon>
        <taxon>Dikarya</taxon>
        <taxon>Ascomycota</taxon>
        <taxon>Pezizomycotina</taxon>
        <taxon>Lecanoromycetes</taxon>
        <taxon>OSLEUM clade</taxon>
        <taxon>Lecanoromycetidae</taxon>
        <taxon>Lecanorales</taxon>
        <taxon>Lecanorineae</taxon>
        <taxon>Cladoniaceae</taxon>
        <taxon>Cladonia</taxon>
    </lineage>
</organism>
<feature type="region of interest" description="Disordered" evidence="5">
    <location>
        <begin position="208"/>
        <end position="228"/>
    </location>
</feature>
<feature type="compositionally biased region" description="Pro residues" evidence="5">
    <location>
        <begin position="56"/>
        <end position="69"/>
    </location>
</feature>
<dbReference type="Pfam" id="PF03153">
    <property type="entry name" value="TFIIA"/>
    <property type="match status" value="1"/>
</dbReference>
<comment type="subcellular location">
    <subcellularLocation>
        <location evidence="1">Nucleus</location>
    </subcellularLocation>
</comment>
<dbReference type="SUPFAM" id="SSF47396">
    <property type="entry name" value="Transcription factor IIA (TFIIA), alpha-helical domain"/>
    <property type="match status" value="1"/>
</dbReference>
<keyword evidence="4" id="KW-0539">Nucleus</keyword>
<gene>
    <name evidence="6" type="ORF">JMJ35_008536</name>
</gene>
<accession>A0AA39QW38</accession>
<dbReference type="Gene3D" id="1.10.287.100">
    <property type="match status" value="1"/>
</dbReference>
<evidence type="ECO:0008006" key="8">
    <source>
        <dbReference type="Google" id="ProtNLM"/>
    </source>
</evidence>
<feature type="region of interest" description="Disordered" evidence="5">
    <location>
        <begin position="54"/>
        <end position="127"/>
    </location>
</feature>
<dbReference type="Gene3D" id="2.30.18.10">
    <property type="entry name" value="Transcription factor IIA (TFIIA), beta-barrel domain"/>
    <property type="match status" value="1"/>
</dbReference>
<keyword evidence="3" id="KW-0804">Transcription</keyword>
<protein>
    <recommendedName>
        <fullName evidence="8">Transcription factor IIA, alpha/beta subunit</fullName>
    </recommendedName>
</protein>